<reference evidence="2" key="1">
    <citation type="journal article" date="2015" name="PLoS Genet.">
        <title>Genome Sequence and Transcriptome Analyses of Chrysochromulina tobin: Metabolic Tools for Enhanced Algal Fitness in the Prominent Order Prymnesiales (Haptophyceae).</title>
        <authorList>
            <person name="Hovde B.T."/>
            <person name="Deodato C.R."/>
            <person name="Hunsperger H.M."/>
            <person name="Ryken S.A."/>
            <person name="Yost W."/>
            <person name="Jha R.K."/>
            <person name="Patterson J."/>
            <person name="Monnat R.J. Jr."/>
            <person name="Barlow S.B."/>
            <person name="Starkenburg S.R."/>
            <person name="Cattolico R.A."/>
        </authorList>
    </citation>
    <scope>NUCLEOTIDE SEQUENCE</scope>
    <source>
        <strain evidence="2">CCMP291</strain>
    </source>
</reference>
<dbReference type="AlphaFoldDB" id="A0A0M0K3J0"/>
<evidence type="ECO:0000313" key="1">
    <source>
        <dbReference type="EMBL" id="KOO33374.1"/>
    </source>
</evidence>
<evidence type="ECO:0000313" key="2">
    <source>
        <dbReference type="Proteomes" id="UP000037460"/>
    </source>
</evidence>
<dbReference type="EMBL" id="JWZX01001535">
    <property type="protein sequence ID" value="KOO33374.1"/>
    <property type="molecule type" value="Genomic_DNA"/>
</dbReference>
<protein>
    <submittedName>
        <fullName evidence="1">Uncharacterized protein</fullName>
    </submittedName>
</protein>
<name>A0A0M0K3J0_9EUKA</name>
<keyword evidence="2" id="KW-1185">Reference proteome</keyword>
<accession>A0A0M0K3J0</accession>
<dbReference type="Proteomes" id="UP000037460">
    <property type="component" value="Unassembled WGS sequence"/>
</dbReference>
<sequence length="248" mass="24222">MGKDAPTPKVRSDDEVVWASCWASTAVRPDALDGLGAVLGAVLGVSRAGRTPRVALGLAFSASSVAFSASSVAFSASSVAFSASSVAFSASSVAFSASSVAFSASSVAFSASLVAFSASSATLSASSATFSASSATARSRASTSVGASFLRSISTCACTCECERGTACTVSQPALRAALRAALRSTCSAGRRSASARAGASSPGPVGVMLGAMVLERPAAAAIPSASSVARASSETDSLTCGEGEAPW</sequence>
<comment type="caution">
    <text evidence="1">The sequence shown here is derived from an EMBL/GenBank/DDBJ whole genome shotgun (WGS) entry which is preliminary data.</text>
</comment>
<organism evidence="1 2">
    <name type="scientific">Chrysochromulina tobinii</name>
    <dbReference type="NCBI Taxonomy" id="1460289"/>
    <lineage>
        <taxon>Eukaryota</taxon>
        <taxon>Haptista</taxon>
        <taxon>Haptophyta</taxon>
        <taxon>Prymnesiophyceae</taxon>
        <taxon>Prymnesiales</taxon>
        <taxon>Chrysochromulinaceae</taxon>
        <taxon>Chrysochromulina</taxon>
    </lineage>
</organism>
<proteinExistence type="predicted"/>
<gene>
    <name evidence="1" type="ORF">Ctob_011980</name>
</gene>